<evidence type="ECO:0000313" key="2">
    <source>
        <dbReference type="EMBL" id="KAJ1355584.1"/>
    </source>
</evidence>
<protein>
    <submittedName>
        <fullName evidence="2">Uncharacterized protein</fullName>
    </submittedName>
</protein>
<accession>A0AAD5QN78</accession>
<comment type="caution">
    <text evidence="2">The sequence shown here is derived from an EMBL/GenBank/DDBJ whole genome shotgun (WGS) entry which is preliminary data.</text>
</comment>
<evidence type="ECO:0000256" key="1">
    <source>
        <dbReference type="SAM" id="SignalP"/>
    </source>
</evidence>
<dbReference type="AlphaFoldDB" id="A0AAD5QN78"/>
<dbReference type="Proteomes" id="UP001196413">
    <property type="component" value="Unassembled WGS sequence"/>
</dbReference>
<sequence>MLLNALLILTITSLIFITPSPLPETPLLTYVRKLLDDLKKNGVVNESTTNVMEDLKVFPFLSPLDIFTGGNGSIPNLISNSSQNVEALALELPVCQRECVISLFSTVANSIRPSSFLEKFRKICRAFEETMLCAEEESRRCGGKRRSFQRDYQRNLLCLCRAT</sequence>
<keyword evidence="3" id="KW-1185">Reference proteome</keyword>
<reference evidence="2" key="1">
    <citation type="submission" date="2021-06" db="EMBL/GenBank/DDBJ databases">
        <title>Parelaphostrongylus tenuis whole genome reference sequence.</title>
        <authorList>
            <person name="Garwood T.J."/>
            <person name="Larsen P.A."/>
            <person name="Fountain-Jones N.M."/>
            <person name="Garbe J.R."/>
            <person name="Macchietto M.G."/>
            <person name="Kania S.A."/>
            <person name="Gerhold R.W."/>
            <person name="Richards J.E."/>
            <person name="Wolf T.M."/>
        </authorList>
    </citation>
    <scope>NUCLEOTIDE SEQUENCE</scope>
    <source>
        <strain evidence="2">MNPRO001-30</strain>
        <tissue evidence="2">Meninges</tissue>
    </source>
</reference>
<name>A0AAD5QN78_PARTN</name>
<keyword evidence="1" id="KW-0732">Signal</keyword>
<evidence type="ECO:0000313" key="3">
    <source>
        <dbReference type="Proteomes" id="UP001196413"/>
    </source>
</evidence>
<gene>
    <name evidence="2" type="ORF">KIN20_013042</name>
</gene>
<dbReference type="EMBL" id="JAHQIW010002509">
    <property type="protein sequence ID" value="KAJ1355584.1"/>
    <property type="molecule type" value="Genomic_DNA"/>
</dbReference>
<organism evidence="2 3">
    <name type="scientific">Parelaphostrongylus tenuis</name>
    <name type="common">Meningeal worm</name>
    <dbReference type="NCBI Taxonomy" id="148309"/>
    <lineage>
        <taxon>Eukaryota</taxon>
        <taxon>Metazoa</taxon>
        <taxon>Ecdysozoa</taxon>
        <taxon>Nematoda</taxon>
        <taxon>Chromadorea</taxon>
        <taxon>Rhabditida</taxon>
        <taxon>Rhabditina</taxon>
        <taxon>Rhabditomorpha</taxon>
        <taxon>Strongyloidea</taxon>
        <taxon>Metastrongylidae</taxon>
        <taxon>Parelaphostrongylus</taxon>
    </lineage>
</organism>
<feature type="signal peptide" evidence="1">
    <location>
        <begin position="1"/>
        <end position="17"/>
    </location>
</feature>
<feature type="chain" id="PRO_5042007802" evidence="1">
    <location>
        <begin position="18"/>
        <end position="163"/>
    </location>
</feature>
<proteinExistence type="predicted"/>